<dbReference type="GO" id="GO:0045041">
    <property type="term" value="P:protein import into mitochondrial intermembrane space"/>
    <property type="evidence" value="ECO:0007669"/>
    <property type="project" value="TreeGrafter"/>
</dbReference>
<dbReference type="InterPro" id="IPR037274">
    <property type="entry name" value="Znf_CHY_sf"/>
</dbReference>
<dbReference type="Proteomes" id="UP000198853">
    <property type="component" value="Unassembled WGS sequence"/>
</dbReference>
<accession>A0A1G8Q3P1</accession>
<organism evidence="5 6">
    <name type="scientific">Natribacillus halophilus</name>
    <dbReference type="NCBI Taxonomy" id="549003"/>
    <lineage>
        <taxon>Bacteria</taxon>
        <taxon>Bacillati</taxon>
        <taxon>Bacillota</taxon>
        <taxon>Bacilli</taxon>
        <taxon>Bacillales</taxon>
        <taxon>Bacillaceae</taxon>
        <taxon>Natribacillus</taxon>
    </lineage>
</organism>
<evidence type="ECO:0000256" key="3">
    <source>
        <dbReference type="ARBA" id="ARBA00022833"/>
    </source>
</evidence>
<evidence type="ECO:0000313" key="6">
    <source>
        <dbReference type="Proteomes" id="UP000198853"/>
    </source>
</evidence>
<dbReference type="InterPro" id="IPR008913">
    <property type="entry name" value="Znf_CHY"/>
</dbReference>
<evidence type="ECO:0000256" key="2">
    <source>
        <dbReference type="ARBA" id="ARBA00022771"/>
    </source>
</evidence>
<keyword evidence="1" id="KW-0479">Metal-binding</keyword>
<keyword evidence="3" id="KW-0862">Zinc</keyword>
<dbReference type="InterPro" id="IPR052604">
    <property type="entry name" value="Mito_Tim_assembly_helper"/>
</dbReference>
<dbReference type="PANTHER" id="PTHR28082:SF1">
    <property type="entry name" value="HELPER OF TIM PROTEIN 13"/>
    <property type="match status" value="1"/>
</dbReference>
<dbReference type="GO" id="GO:0008270">
    <property type="term" value="F:zinc ion binding"/>
    <property type="evidence" value="ECO:0007669"/>
    <property type="project" value="UniProtKB-KW"/>
</dbReference>
<reference evidence="5 6" key="1">
    <citation type="submission" date="2016-10" db="EMBL/GenBank/DDBJ databases">
        <authorList>
            <person name="de Groot N.N."/>
        </authorList>
    </citation>
    <scope>NUCLEOTIDE SEQUENCE [LARGE SCALE GENOMIC DNA]</scope>
    <source>
        <strain evidence="5 6">DSM 21771</strain>
    </source>
</reference>
<evidence type="ECO:0000313" key="5">
    <source>
        <dbReference type="EMBL" id="SDI98700.1"/>
    </source>
</evidence>
<sequence>MPHVYGKLTDRQTRCVHYATAKDIIAIKFHCCGKYYPCYQCHRECEDHPISVWKKDQFDERALLCGVCGYEHTIRAYFGTDHCLHCHALFNEGCKYHYHLYFDTQA</sequence>
<dbReference type="PROSITE" id="PS51266">
    <property type="entry name" value="ZF_CHY"/>
    <property type="match status" value="1"/>
</dbReference>
<protein>
    <submittedName>
        <fullName evidence="5">Uncharacterized protein, contains Zn-finger domain of CHY type</fullName>
    </submittedName>
</protein>
<dbReference type="InterPro" id="IPR016694">
    <property type="entry name" value="UCP017292"/>
</dbReference>
<dbReference type="EMBL" id="FNEN01000010">
    <property type="protein sequence ID" value="SDI98700.1"/>
    <property type="molecule type" value="Genomic_DNA"/>
</dbReference>
<feature type="domain" description="CHY-type" evidence="4">
    <location>
        <begin position="8"/>
        <end position="88"/>
    </location>
</feature>
<proteinExistence type="predicted"/>
<evidence type="ECO:0000256" key="1">
    <source>
        <dbReference type="ARBA" id="ARBA00022723"/>
    </source>
</evidence>
<dbReference type="OrthoDB" id="882119at2"/>
<name>A0A1G8Q3P1_9BACI</name>
<gene>
    <name evidence="5" type="ORF">SAMN04488123_11065</name>
</gene>
<keyword evidence="6" id="KW-1185">Reference proteome</keyword>
<dbReference type="PIRSF" id="PIRSF017292">
    <property type="entry name" value="UCP017292_Znf_CHY"/>
    <property type="match status" value="1"/>
</dbReference>
<evidence type="ECO:0000259" key="4">
    <source>
        <dbReference type="PROSITE" id="PS51266"/>
    </source>
</evidence>
<keyword evidence="2" id="KW-0863">Zinc-finger</keyword>
<dbReference type="SUPFAM" id="SSF161219">
    <property type="entry name" value="CHY zinc finger-like"/>
    <property type="match status" value="1"/>
</dbReference>
<dbReference type="AlphaFoldDB" id="A0A1G8Q3P1"/>
<dbReference type="Pfam" id="PF05495">
    <property type="entry name" value="zf-CHY"/>
    <property type="match status" value="1"/>
</dbReference>
<dbReference type="RefSeq" id="WP_090398991.1">
    <property type="nucleotide sequence ID" value="NZ_FNEN01000010.1"/>
</dbReference>
<dbReference type="PANTHER" id="PTHR28082">
    <property type="entry name" value="ZINC FINGER PROTEIN"/>
    <property type="match status" value="1"/>
</dbReference>